<reference evidence="1 2" key="1">
    <citation type="journal article" date="2020" name="BMC Genomics">
        <title>Intraspecific diversification of the crop wild relative Brassica cretica Lam. using demographic model selection.</title>
        <authorList>
            <person name="Kioukis A."/>
            <person name="Michalopoulou V.A."/>
            <person name="Briers L."/>
            <person name="Pirintsos S."/>
            <person name="Studholme D.J."/>
            <person name="Pavlidis P."/>
            <person name="Sarris P.F."/>
        </authorList>
    </citation>
    <scope>NUCLEOTIDE SEQUENCE [LARGE SCALE GENOMIC DNA]</scope>
    <source>
        <strain evidence="2">cv. PFS-1207/04</strain>
    </source>
</reference>
<organism evidence="1 2">
    <name type="scientific">Brassica cretica</name>
    <name type="common">Mustard</name>
    <dbReference type="NCBI Taxonomy" id="69181"/>
    <lineage>
        <taxon>Eukaryota</taxon>
        <taxon>Viridiplantae</taxon>
        <taxon>Streptophyta</taxon>
        <taxon>Embryophyta</taxon>
        <taxon>Tracheophyta</taxon>
        <taxon>Spermatophyta</taxon>
        <taxon>Magnoliopsida</taxon>
        <taxon>eudicotyledons</taxon>
        <taxon>Gunneridae</taxon>
        <taxon>Pentapetalae</taxon>
        <taxon>rosids</taxon>
        <taxon>malvids</taxon>
        <taxon>Brassicales</taxon>
        <taxon>Brassicaceae</taxon>
        <taxon>Brassiceae</taxon>
        <taxon>Brassica</taxon>
    </lineage>
</organism>
<evidence type="ECO:0000313" key="2">
    <source>
        <dbReference type="Proteomes" id="UP000266723"/>
    </source>
</evidence>
<gene>
    <name evidence="1" type="ORF">DY000_02001959</name>
</gene>
<evidence type="ECO:0000313" key="1">
    <source>
        <dbReference type="EMBL" id="KAF3552094.1"/>
    </source>
</evidence>
<comment type="caution">
    <text evidence="1">The sequence shown here is derived from an EMBL/GenBank/DDBJ whole genome shotgun (WGS) entry which is preliminary data.</text>
</comment>
<keyword evidence="2" id="KW-1185">Reference proteome</keyword>
<protein>
    <submittedName>
        <fullName evidence="1">Uncharacterized protein</fullName>
    </submittedName>
</protein>
<dbReference type="Proteomes" id="UP000266723">
    <property type="component" value="Unassembled WGS sequence"/>
</dbReference>
<accession>A0ABQ7CJD7</accession>
<sequence>MDTVVPASSSCLLASYASSFVTPSMKIFSELSHLTQRHAQSHHRFSHFNVDDISRELALCVVELAIVCSSCELCVCLGFDVLSDVLGEVHGDVPSERWKVEALTQGESSKDAFIEQVWKGCSCVKTVSSGAAGWDLCMRA</sequence>
<name>A0ABQ7CJD7_BRACR</name>
<dbReference type="EMBL" id="QGKV02000832">
    <property type="protein sequence ID" value="KAF3552094.1"/>
    <property type="molecule type" value="Genomic_DNA"/>
</dbReference>
<proteinExistence type="predicted"/>